<dbReference type="Proteomes" id="UP001293593">
    <property type="component" value="Unassembled WGS sequence"/>
</dbReference>
<dbReference type="AlphaFoldDB" id="A0AAE1M4U4"/>
<name>A0AAE1M4U4_9FABA</name>
<accession>A0AAE1M4U4</accession>
<reference evidence="1" key="1">
    <citation type="submission" date="2023-10" db="EMBL/GenBank/DDBJ databases">
        <title>Chromosome-level genome of the transformable northern wattle, Acacia crassicarpa.</title>
        <authorList>
            <person name="Massaro I."/>
            <person name="Sinha N.R."/>
            <person name="Poethig S."/>
            <person name="Leichty A.R."/>
        </authorList>
    </citation>
    <scope>NUCLEOTIDE SEQUENCE</scope>
    <source>
        <strain evidence="1">Acra3RX</strain>
        <tissue evidence="1">Leaf</tissue>
    </source>
</reference>
<comment type="caution">
    <text evidence="1">The sequence shown here is derived from an EMBL/GenBank/DDBJ whole genome shotgun (WGS) entry which is preliminary data.</text>
</comment>
<evidence type="ECO:0000313" key="2">
    <source>
        <dbReference type="Proteomes" id="UP001293593"/>
    </source>
</evidence>
<organism evidence="1 2">
    <name type="scientific">Acacia crassicarpa</name>
    <name type="common">northern wattle</name>
    <dbReference type="NCBI Taxonomy" id="499986"/>
    <lineage>
        <taxon>Eukaryota</taxon>
        <taxon>Viridiplantae</taxon>
        <taxon>Streptophyta</taxon>
        <taxon>Embryophyta</taxon>
        <taxon>Tracheophyta</taxon>
        <taxon>Spermatophyta</taxon>
        <taxon>Magnoliopsida</taxon>
        <taxon>eudicotyledons</taxon>
        <taxon>Gunneridae</taxon>
        <taxon>Pentapetalae</taxon>
        <taxon>rosids</taxon>
        <taxon>fabids</taxon>
        <taxon>Fabales</taxon>
        <taxon>Fabaceae</taxon>
        <taxon>Caesalpinioideae</taxon>
        <taxon>mimosoid clade</taxon>
        <taxon>Acacieae</taxon>
        <taxon>Acacia</taxon>
    </lineage>
</organism>
<proteinExistence type="predicted"/>
<evidence type="ECO:0000313" key="1">
    <source>
        <dbReference type="EMBL" id="KAK4253222.1"/>
    </source>
</evidence>
<sequence>MLSEITEEIDEDQINIEVQKDKIREIIEHQKSLYHSSSLAASCSSTSSTSQRNLLELMKGGSTSLRRLFEMEHTSLGTHFEYYSGSPLIKPIPLWGSESEGEYEDPWAMIKTMYNTQFHNQSDDYDRESGLASKGSDFGNRFVKIGNNHKHRLTRKKSFRRLPGLGTWICERFRFRSRIRLRRRFKLLIYCNKLRRKLQTMLY</sequence>
<gene>
    <name evidence="1" type="ORF">QN277_010552</name>
</gene>
<keyword evidence="2" id="KW-1185">Reference proteome</keyword>
<dbReference type="EMBL" id="JAWXYG010000016">
    <property type="protein sequence ID" value="KAK4253222.1"/>
    <property type="molecule type" value="Genomic_DNA"/>
</dbReference>
<protein>
    <submittedName>
        <fullName evidence="1">Uncharacterized protein</fullName>
    </submittedName>
</protein>